<comment type="caution">
    <text evidence="2">The sequence shown here is derived from an EMBL/GenBank/DDBJ whole genome shotgun (WGS) entry which is preliminary data.</text>
</comment>
<name>A0A0A3YQK9_BRAJP</name>
<protein>
    <submittedName>
        <fullName evidence="2">Tail collar protein</fullName>
    </submittedName>
</protein>
<feature type="domain" description="Phage tail collar" evidence="1">
    <location>
        <begin position="7"/>
        <end position="62"/>
    </location>
</feature>
<evidence type="ECO:0000313" key="3">
    <source>
        <dbReference type="Proteomes" id="UP000030377"/>
    </source>
</evidence>
<dbReference type="Gene3D" id="3.90.1340.10">
    <property type="entry name" value="Phage tail collar domain"/>
    <property type="match status" value="1"/>
</dbReference>
<proteinExistence type="predicted"/>
<evidence type="ECO:0000313" key="2">
    <source>
        <dbReference type="EMBL" id="KGT75958.1"/>
    </source>
</evidence>
<dbReference type="AlphaFoldDB" id="A0A0A3YQK9"/>
<dbReference type="RefSeq" id="WP_028158858.1">
    <property type="nucleotide sequence ID" value="NZ_JANUDC010000001.1"/>
</dbReference>
<organism evidence="2 3">
    <name type="scientific">Bradyrhizobium japonicum</name>
    <dbReference type="NCBI Taxonomy" id="375"/>
    <lineage>
        <taxon>Bacteria</taxon>
        <taxon>Pseudomonadati</taxon>
        <taxon>Pseudomonadota</taxon>
        <taxon>Alphaproteobacteria</taxon>
        <taxon>Hyphomicrobiales</taxon>
        <taxon>Nitrobacteraceae</taxon>
        <taxon>Bradyrhizobium</taxon>
    </lineage>
</organism>
<gene>
    <name evidence="2" type="ORF">MA20_29365</name>
</gene>
<dbReference type="Pfam" id="PF07484">
    <property type="entry name" value="Collar"/>
    <property type="match status" value="1"/>
</dbReference>
<dbReference type="InterPro" id="IPR011083">
    <property type="entry name" value="Phage_tail_collar_dom"/>
</dbReference>
<sequence length="175" mass="18242">MSDPFIGEIRLFAFPRVPNGWLACNGQSVSIAEYQTLYAIIGTIYGGDGQTTFNLPDLQGRVAIGQGQGTGLPNFSLGQPGGEEAHTLNEPEMPVHSHALMSSTATGDAVTPGPTLHLATATDGTLYAPAANIPSYDVMAACVVPAGNSVPHDNMMPTVTCNYCICWAGIFPSQG</sequence>
<dbReference type="EMBL" id="JRPN01000021">
    <property type="protein sequence ID" value="KGT75958.1"/>
    <property type="molecule type" value="Genomic_DNA"/>
</dbReference>
<evidence type="ECO:0000259" key="1">
    <source>
        <dbReference type="Pfam" id="PF07484"/>
    </source>
</evidence>
<reference evidence="2 3" key="1">
    <citation type="submission" date="2014-09" db="EMBL/GenBank/DDBJ databases">
        <title>Draft genome of Bradyrhizobium japonicum Is-34.</title>
        <authorList>
            <person name="Tsurumaru H."/>
            <person name="Yamakawa T."/>
            <person name="Hashimoto S."/>
            <person name="Okizaki K."/>
            <person name="Kanesaki Y."/>
            <person name="Yoshikawa H."/>
            <person name="Yajima S."/>
        </authorList>
    </citation>
    <scope>NUCLEOTIDE SEQUENCE [LARGE SCALE GENOMIC DNA]</scope>
    <source>
        <strain evidence="2 3">Is-34</strain>
    </source>
</reference>
<dbReference type="Proteomes" id="UP000030377">
    <property type="component" value="Unassembled WGS sequence"/>
</dbReference>
<accession>A0A0A3YQK9</accession>
<dbReference type="InterPro" id="IPR037053">
    <property type="entry name" value="Phage_tail_collar_dom_sf"/>
</dbReference>
<dbReference type="SUPFAM" id="SSF88874">
    <property type="entry name" value="Receptor-binding domain of short tail fibre protein gp12"/>
    <property type="match status" value="1"/>
</dbReference>